<reference evidence="1 2" key="1">
    <citation type="journal article" date="2018" name="Antonie Van Leeuwenhoek">
        <title>Larkinella terrae sp. nov., isolated from soil on Jeju Island, South Korea.</title>
        <authorList>
            <person name="Ten L.N."/>
            <person name="Jeon J."/>
            <person name="Park S.J."/>
            <person name="Park S."/>
            <person name="Lee S.Y."/>
            <person name="Kim M.K."/>
            <person name="Jung H.Y."/>
        </authorList>
    </citation>
    <scope>NUCLEOTIDE SEQUENCE [LARGE SCALE GENOMIC DNA]</scope>
    <source>
        <strain evidence="1 2">KCTC 52001</strain>
    </source>
</reference>
<dbReference type="InterPro" id="IPR036614">
    <property type="entry name" value="RusA-like_sf"/>
</dbReference>
<organism evidence="1 2">
    <name type="scientific">Larkinella terrae</name>
    <dbReference type="NCBI Taxonomy" id="2025311"/>
    <lineage>
        <taxon>Bacteria</taxon>
        <taxon>Pseudomonadati</taxon>
        <taxon>Bacteroidota</taxon>
        <taxon>Cytophagia</taxon>
        <taxon>Cytophagales</taxon>
        <taxon>Spirosomataceae</taxon>
        <taxon>Larkinella</taxon>
    </lineage>
</organism>
<dbReference type="RefSeq" id="WP_154175147.1">
    <property type="nucleotide sequence ID" value="NZ_WJXZ01000006.1"/>
</dbReference>
<dbReference type="OrthoDB" id="965171at2"/>
<proteinExistence type="predicted"/>
<protein>
    <submittedName>
        <fullName evidence="1">Uncharacterized protein</fullName>
    </submittedName>
</protein>
<accession>A0A7K0EIY9</accession>
<gene>
    <name evidence="1" type="ORF">GJJ30_10690</name>
</gene>
<comment type="caution">
    <text evidence="1">The sequence shown here is derived from an EMBL/GenBank/DDBJ whole genome shotgun (WGS) entry which is preliminary data.</text>
</comment>
<dbReference type="Proteomes" id="UP000441754">
    <property type="component" value="Unassembled WGS sequence"/>
</dbReference>
<evidence type="ECO:0000313" key="2">
    <source>
        <dbReference type="Proteomes" id="UP000441754"/>
    </source>
</evidence>
<keyword evidence="2" id="KW-1185">Reference proteome</keyword>
<dbReference type="Gene3D" id="3.30.1330.70">
    <property type="entry name" value="Holliday junction resolvase RusA"/>
    <property type="match status" value="1"/>
</dbReference>
<sequence length="117" mass="13477">MTTELTILGHVPGMNTLLRLHWSDRADILRKYQWELMAQKPPQHRGKIKVDLWRHSCGRGPDQDNLVSTAKTLLDALKKNKTIVDDNPSILVELNCQHVKVSRKVQPYSVLRITDIE</sequence>
<name>A0A7K0EIY9_9BACT</name>
<evidence type="ECO:0000313" key="1">
    <source>
        <dbReference type="EMBL" id="MRS61754.1"/>
    </source>
</evidence>
<dbReference type="GO" id="GO:0000287">
    <property type="term" value="F:magnesium ion binding"/>
    <property type="evidence" value="ECO:0007669"/>
    <property type="project" value="InterPro"/>
</dbReference>
<dbReference type="AlphaFoldDB" id="A0A7K0EIY9"/>
<dbReference type="GO" id="GO:0006310">
    <property type="term" value="P:DNA recombination"/>
    <property type="evidence" value="ECO:0007669"/>
    <property type="project" value="InterPro"/>
</dbReference>
<dbReference type="GO" id="GO:0006281">
    <property type="term" value="P:DNA repair"/>
    <property type="evidence" value="ECO:0007669"/>
    <property type="project" value="InterPro"/>
</dbReference>
<dbReference type="SUPFAM" id="SSF103084">
    <property type="entry name" value="Holliday junction resolvase RusA"/>
    <property type="match status" value="1"/>
</dbReference>
<dbReference type="EMBL" id="WJXZ01000006">
    <property type="protein sequence ID" value="MRS61754.1"/>
    <property type="molecule type" value="Genomic_DNA"/>
</dbReference>